<keyword evidence="2" id="KW-1185">Reference proteome</keyword>
<accession>U4T6J5</accession>
<protein>
    <submittedName>
        <fullName evidence="1">Uncharacterized protein</fullName>
    </submittedName>
</protein>
<name>U4T6J5_9GAMM</name>
<dbReference type="EMBL" id="AUSW01000022">
    <property type="protein sequence ID" value="ERL55781.1"/>
    <property type="molecule type" value="Genomic_DNA"/>
</dbReference>
<proteinExistence type="predicted"/>
<dbReference type="AlphaFoldDB" id="U4T6J5"/>
<comment type="caution">
    <text evidence="1">The sequence shown here is derived from an EMBL/GenBank/DDBJ whole genome shotgun (WGS) entry which is preliminary data.</text>
</comment>
<dbReference type="PATRIC" id="fig|1354303.4.peg.1286"/>
<dbReference type="STRING" id="1354303.M917_1303"/>
<gene>
    <name evidence="1" type="ORF">M917_1303</name>
</gene>
<evidence type="ECO:0000313" key="1">
    <source>
        <dbReference type="EMBL" id="ERL55781.1"/>
    </source>
</evidence>
<dbReference type="Proteomes" id="UP000016761">
    <property type="component" value="Unassembled WGS sequence"/>
</dbReference>
<evidence type="ECO:0000313" key="2">
    <source>
        <dbReference type="Proteomes" id="UP000016761"/>
    </source>
</evidence>
<reference evidence="1 2" key="1">
    <citation type="journal article" date="2013" name="Genome Announc.">
        <title>Draft Genome Sequence of Psychrobacter aquaticus Strain CMS 56T, Isolated from a Cyanobacterial Mat Sample Collected from Water Bodies in the McMurdo Dry Valley Region of Antarctica.</title>
        <authorList>
            <person name="Reddy G.S."/>
            <person name="Ara S."/>
            <person name="Singh A."/>
            <person name="Kumar Pinnaka A."/>
            <person name="Shivaji S."/>
        </authorList>
    </citation>
    <scope>NUCLEOTIDE SEQUENCE [LARGE SCALE GENOMIC DNA]</scope>
    <source>
        <strain evidence="1 2">CMS 56</strain>
    </source>
</reference>
<sequence length="40" mass="4786">MTRLSSWRHLIVRVMLLICHLYNCIIPAARDCQDIDFIVR</sequence>
<organism evidence="1 2">
    <name type="scientific">Psychrobacter aquaticus CMS 56</name>
    <dbReference type="NCBI Taxonomy" id="1354303"/>
    <lineage>
        <taxon>Bacteria</taxon>
        <taxon>Pseudomonadati</taxon>
        <taxon>Pseudomonadota</taxon>
        <taxon>Gammaproteobacteria</taxon>
        <taxon>Moraxellales</taxon>
        <taxon>Moraxellaceae</taxon>
        <taxon>Psychrobacter</taxon>
    </lineage>
</organism>